<sequence length="94" mass="10812">MKAVSTVCVVSSVAEWCKRFLEGRELLEDDARLGQAHRVITLELIAEVNALVLDNRRITLNEIHRILGISVSTTHNIMHQHLKFQKLFAQWVLH</sequence>
<name>A0A8X6H6G8_TRICU</name>
<dbReference type="EMBL" id="BMAO01037204">
    <property type="protein sequence ID" value="GFR16055.1"/>
    <property type="molecule type" value="Genomic_DNA"/>
</dbReference>
<gene>
    <name evidence="1" type="primary">SETMAR_49</name>
    <name evidence="1" type="ORF">TNCT_492461</name>
</gene>
<dbReference type="PANTHER" id="PTHR46060:SF1">
    <property type="entry name" value="MARINER MOS1 TRANSPOSASE-LIKE PROTEIN"/>
    <property type="match status" value="1"/>
</dbReference>
<dbReference type="PANTHER" id="PTHR46060">
    <property type="entry name" value="MARINER MOS1 TRANSPOSASE-LIKE PROTEIN"/>
    <property type="match status" value="1"/>
</dbReference>
<evidence type="ECO:0000313" key="2">
    <source>
        <dbReference type="Proteomes" id="UP000887116"/>
    </source>
</evidence>
<dbReference type="OrthoDB" id="10022101at2759"/>
<proteinExistence type="predicted"/>
<dbReference type="AlphaFoldDB" id="A0A8X6H6G8"/>
<protein>
    <submittedName>
        <fullName evidence="1">Histone-lysine N-methyltransferase SETMAR</fullName>
    </submittedName>
</protein>
<accession>A0A8X6H6G8</accession>
<comment type="caution">
    <text evidence="1">The sequence shown here is derived from an EMBL/GenBank/DDBJ whole genome shotgun (WGS) entry which is preliminary data.</text>
</comment>
<keyword evidence="2" id="KW-1185">Reference proteome</keyword>
<dbReference type="Proteomes" id="UP000887116">
    <property type="component" value="Unassembled WGS sequence"/>
</dbReference>
<organism evidence="1 2">
    <name type="scientific">Trichonephila clavata</name>
    <name type="common">Joro spider</name>
    <name type="synonym">Nephila clavata</name>
    <dbReference type="NCBI Taxonomy" id="2740835"/>
    <lineage>
        <taxon>Eukaryota</taxon>
        <taxon>Metazoa</taxon>
        <taxon>Ecdysozoa</taxon>
        <taxon>Arthropoda</taxon>
        <taxon>Chelicerata</taxon>
        <taxon>Arachnida</taxon>
        <taxon>Araneae</taxon>
        <taxon>Araneomorphae</taxon>
        <taxon>Entelegynae</taxon>
        <taxon>Araneoidea</taxon>
        <taxon>Nephilidae</taxon>
        <taxon>Trichonephila</taxon>
    </lineage>
</organism>
<evidence type="ECO:0000313" key="1">
    <source>
        <dbReference type="EMBL" id="GFR16055.1"/>
    </source>
</evidence>
<dbReference type="InterPro" id="IPR052709">
    <property type="entry name" value="Transposase-MT_Hybrid"/>
</dbReference>
<reference evidence="1" key="1">
    <citation type="submission" date="2020-07" db="EMBL/GenBank/DDBJ databases">
        <title>Multicomponent nature underlies the extraordinary mechanical properties of spider dragline silk.</title>
        <authorList>
            <person name="Kono N."/>
            <person name="Nakamura H."/>
            <person name="Mori M."/>
            <person name="Yoshida Y."/>
            <person name="Ohtoshi R."/>
            <person name="Malay A.D."/>
            <person name="Moran D.A.P."/>
            <person name="Tomita M."/>
            <person name="Numata K."/>
            <person name="Arakawa K."/>
        </authorList>
    </citation>
    <scope>NUCLEOTIDE SEQUENCE</scope>
</reference>